<sequence length="461" mass="48345">MVEDVGRVLAARYRLSELLGQGGMGAVWRAYDEQLKREVAVKELRLPEGFTDAERESWIARLDREASAAARLKHPGIITVHDRVTGDDGRPWIVMELVHGRSLDDLIRTNGPLPADRVADIGLQILDALRTAHQAGITHRDIKPANVLLEGDRVVLTDFGIARVDGEAALTRSGALIGTPSFMSPEQVRGLPATAESDLWSLGATLFTALEGHPPFGGASPGAVMVAIATEDPAAHAGPLAPAISGLLHKDPAERLRADQLHVLLTRRPMPQHQVPVPPPQPGFPQYRQPPMAGGPGPWGDGPRPLAATPRPGAYGAAAVIAGILALLTAGMLVWFALYNVVYASGAGGRWSSLVVENVLGGFISAGVLLVAAGFTVARSIPGAWTLCALCVFYAVATIFLGPLQGSTTLGAQLTFVFGFGKSNGIAVGLSIIFGVLTAIMAAIAGSVKSYGPTTATPHRS</sequence>
<proteinExistence type="predicted"/>
<evidence type="ECO:0000259" key="9">
    <source>
        <dbReference type="PROSITE" id="PS50011"/>
    </source>
</evidence>
<accession>A0A939P8T7</accession>
<evidence type="ECO:0000256" key="8">
    <source>
        <dbReference type="SAM" id="Phobius"/>
    </source>
</evidence>
<dbReference type="Pfam" id="PF00069">
    <property type="entry name" value="Pkinase"/>
    <property type="match status" value="1"/>
</dbReference>
<dbReference type="GO" id="GO:0005524">
    <property type="term" value="F:ATP binding"/>
    <property type="evidence" value="ECO:0007669"/>
    <property type="project" value="UniProtKB-UniRule"/>
</dbReference>
<keyword evidence="6 7" id="KW-0067">ATP-binding</keyword>
<dbReference type="CDD" id="cd14014">
    <property type="entry name" value="STKc_PknB_like"/>
    <property type="match status" value="1"/>
</dbReference>
<feature type="binding site" evidence="7">
    <location>
        <position position="42"/>
    </location>
    <ligand>
        <name>ATP</name>
        <dbReference type="ChEBI" id="CHEBI:30616"/>
    </ligand>
</feature>
<feature type="transmembrane region" description="Helical" evidence="8">
    <location>
        <begin position="425"/>
        <end position="445"/>
    </location>
</feature>
<dbReference type="PROSITE" id="PS00108">
    <property type="entry name" value="PROTEIN_KINASE_ST"/>
    <property type="match status" value="1"/>
</dbReference>
<dbReference type="Gene3D" id="1.10.510.10">
    <property type="entry name" value="Transferase(Phosphotransferase) domain 1"/>
    <property type="match status" value="1"/>
</dbReference>
<reference evidence="10" key="1">
    <citation type="submission" date="2021-03" db="EMBL/GenBank/DDBJ databases">
        <authorList>
            <person name="Kanchanasin P."/>
            <person name="Saeng-In P."/>
            <person name="Phongsopitanun W."/>
            <person name="Yuki M."/>
            <person name="Kudo T."/>
            <person name="Ohkuma M."/>
            <person name="Tanasupawat S."/>
        </authorList>
    </citation>
    <scope>NUCLEOTIDE SEQUENCE</scope>
    <source>
        <strain evidence="10">GKU 128</strain>
    </source>
</reference>
<feature type="transmembrane region" description="Helical" evidence="8">
    <location>
        <begin position="359"/>
        <end position="377"/>
    </location>
</feature>
<dbReference type="EMBL" id="JAGEOJ010000004">
    <property type="protein sequence ID" value="MBO2447915.1"/>
    <property type="molecule type" value="Genomic_DNA"/>
</dbReference>
<dbReference type="GO" id="GO:0004674">
    <property type="term" value="F:protein serine/threonine kinase activity"/>
    <property type="evidence" value="ECO:0007669"/>
    <property type="project" value="UniProtKB-KW"/>
</dbReference>
<name>A0A939P8T7_9ACTN</name>
<keyword evidence="8" id="KW-0472">Membrane</keyword>
<organism evidence="10 11">
    <name type="scientific">Actinomadura barringtoniae</name>
    <dbReference type="NCBI Taxonomy" id="1427535"/>
    <lineage>
        <taxon>Bacteria</taxon>
        <taxon>Bacillati</taxon>
        <taxon>Actinomycetota</taxon>
        <taxon>Actinomycetes</taxon>
        <taxon>Streptosporangiales</taxon>
        <taxon>Thermomonosporaceae</taxon>
        <taxon>Actinomadura</taxon>
    </lineage>
</organism>
<evidence type="ECO:0000256" key="4">
    <source>
        <dbReference type="ARBA" id="ARBA00022741"/>
    </source>
</evidence>
<keyword evidence="8" id="KW-0812">Transmembrane</keyword>
<keyword evidence="5 10" id="KW-0418">Kinase</keyword>
<keyword evidence="11" id="KW-1185">Reference proteome</keyword>
<feature type="domain" description="Protein kinase" evidence="9">
    <location>
        <begin position="13"/>
        <end position="265"/>
    </location>
</feature>
<dbReference type="SUPFAM" id="SSF56112">
    <property type="entry name" value="Protein kinase-like (PK-like)"/>
    <property type="match status" value="1"/>
</dbReference>
<evidence type="ECO:0000256" key="3">
    <source>
        <dbReference type="ARBA" id="ARBA00022679"/>
    </source>
</evidence>
<dbReference type="PANTHER" id="PTHR43289:SF6">
    <property type="entry name" value="SERINE_THREONINE-PROTEIN KINASE NEKL-3"/>
    <property type="match status" value="1"/>
</dbReference>
<feature type="transmembrane region" description="Helical" evidence="8">
    <location>
        <begin position="384"/>
        <end position="405"/>
    </location>
</feature>
<dbReference type="PANTHER" id="PTHR43289">
    <property type="entry name" value="MITOGEN-ACTIVATED PROTEIN KINASE KINASE KINASE 20-RELATED"/>
    <property type="match status" value="1"/>
</dbReference>
<dbReference type="InterPro" id="IPR011009">
    <property type="entry name" value="Kinase-like_dom_sf"/>
</dbReference>
<dbReference type="InterPro" id="IPR000719">
    <property type="entry name" value="Prot_kinase_dom"/>
</dbReference>
<keyword evidence="2 10" id="KW-0723">Serine/threonine-protein kinase</keyword>
<dbReference type="SMART" id="SM00220">
    <property type="entry name" value="S_TKc"/>
    <property type="match status" value="1"/>
</dbReference>
<dbReference type="Proteomes" id="UP000669179">
    <property type="component" value="Unassembled WGS sequence"/>
</dbReference>
<evidence type="ECO:0000313" key="10">
    <source>
        <dbReference type="EMBL" id="MBO2447915.1"/>
    </source>
</evidence>
<feature type="transmembrane region" description="Helical" evidence="8">
    <location>
        <begin position="314"/>
        <end position="339"/>
    </location>
</feature>
<gene>
    <name evidence="10" type="ORF">J4573_12495</name>
</gene>
<keyword evidence="8" id="KW-1133">Transmembrane helix</keyword>
<dbReference type="EC" id="2.7.11.1" evidence="1"/>
<dbReference type="PROSITE" id="PS50011">
    <property type="entry name" value="PROTEIN_KINASE_DOM"/>
    <property type="match status" value="1"/>
</dbReference>
<dbReference type="Gene3D" id="3.30.200.20">
    <property type="entry name" value="Phosphorylase Kinase, domain 1"/>
    <property type="match status" value="1"/>
</dbReference>
<evidence type="ECO:0000256" key="7">
    <source>
        <dbReference type="PROSITE-ProRule" id="PRU10141"/>
    </source>
</evidence>
<evidence type="ECO:0000256" key="2">
    <source>
        <dbReference type="ARBA" id="ARBA00022527"/>
    </source>
</evidence>
<evidence type="ECO:0000256" key="5">
    <source>
        <dbReference type="ARBA" id="ARBA00022777"/>
    </source>
</evidence>
<dbReference type="PROSITE" id="PS00107">
    <property type="entry name" value="PROTEIN_KINASE_ATP"/>
    <property type="match status" value="1"/>
</dbReference>
<keyword evidence="3" id="KW-0808">Transferase</keyword>
<comment type="caution">
    <text evidence="10">The sequence shown here is derived from an EMBL/GenBank/DDBJ whole genome shotgun (WGS) entry which is preliminary data.</text>
</comment>
<evidence type="ECO:0000256" key="1">
    <source>
        <dbReference type="ARBA" id="ARBA00012513"/>
    </source>
</evidence>
<dbReference type="InterPro" id="IPR017441">
    <property type="entry name" value="Protein_kinase_ATP_BS"/>
</dbReference>
<dbReference type="RefSeq" id="WP_208255547.1">
    <property type="nucleotide sequence ID" value="NZ_JAGEOJ010000004.1"/>
</dbReference>
<dbReference type="InterPro" id="IPR008271">
    <property type="entry name" value="Ser/Thr_kinase_AS"/>
</dbReference>
<evidence type="ECO:0000256" key="6">
    <source>
        <dbReference type="ARBA" id="ARBA00022840"/>
    </source>
</evidence>
<evidence type="ECO:0000313" key="11">
    <source>
        <dbReference type="Proteomes" id="UP000669179"/>
    </source>
</evidence>
<protein>
    <recommendedName>
        <fullName evidence="1">non-specific serine/threonine protein kinase</fullName>
        <ecNumber evidence="1">2.7.11.1</ecNumber>
    </recommendedName>
</protein>
<keyword evidence="4 7" id="KW-0547">Nucleotide-binding</keyword>
<dbReference type="AlphaFoldDB" id="A0A939P8T7"/>